<dbReference type="AlphaFoldDB" id="C6A3N3"/>
<dbReference type="STRING" id="604354.TSIB_1174"/>
<keyword evidence="2" id="KW-1185">Reference proteome</keyword>
<accession>C6A3N3</accession>
<evidence type="ECO:0000313" key="1">
    <source>
        <dbReference type="EMBL" id="ACS90228.1"/>
    </source>
</evidence>
<proteinExistence type="predicted"/>
<name>C6A3N3_THESM</name>
<gene>
    <name evidence="1" type="ordered locus">TSIB_1174</name>
</gene>
<evidence type="ECO:0000313" key="2">
    <source>
        <dbReference type="Proteomes" id="UP000009079"/>
    </source>
</evidence>
<dbReference type="HOGENOM" id="CLU_3323197_0_0_2"/>
<protein>
    <submittedName>
        <fullName evidence="1">Uncharacterized protein</fullName>
    </submittedName>
</protein>
<dbReference type="EMBL" id="CP001463">
    <property type="protein sequence ID" value="ACS90228.1"/>
    <property type="molecule type" value="Genomic_DNA"/>
</dbReference>
<sequence length="38" mass="4948">MLMFWEMKLAFIGFDFILFPSIFMREYRYFAHQNSWFW</sequence>
<dbReference type="Proteomes" id="UP000009079">
    <property type="component" value="Chromosome"/>
</dbReference>
<organism evidence="1 2">
    <name type="scientific">Thermococcus sibiricus (strain DSM 12597 / MM 739)</name>
    <dbReference type="NCBI Taxonomy" id="604354"/>
    <lineage>
        <taxon>Archaea</taxon>
        <taxon>Methanobacteriati</taxon>
        <taxon>Methanobacteriota</taxon>
        <taxon>Thermococci</taxon>
        <taxon>Thermococcales</taxon>
        <taxon>Thermococcaceae</taxon>
        <taxon>Thermococcus</taxon>
    </lineage>
</organism>
<reference evidence="1 2" key="1">
    <citation type="journal article" date="2009" name="Appl. Environ. Microbiol.">
        <title>Metabolic versatility and indigenous origin of the archaeon Thermococcus sibiricus, isolated from a siberian oil reservoir, as revealed by genome analysis.</title>
        <authorList>
            <person name="Mardanov A.V."/>
            <person name="Ravin N.V."/>
            <person name="Svetlitchnyi V.A."/>
            <person name="Beletsky A.V."/>
            <person name="Miroshnichenko M.L."/>
            <person name="Bonch-Osmolovskaya E.A."/>
            <person name="Skryabin K.G."/>
        </authorList>
    </citation>
    <scope>NUCLEOTIDE SEQUENCE [LARGE SCALE GENOMIC DNA]</scope>
    <source>
        <strain evidence="2">DSM 12597 / MM 739</strain>
    </source>
</reference>
<dbReference type="KEGG" id="tsi:TSIB_1174"/>